<sequence>MNTQQSDPVPNHRGAPEDAPSPPSAEAGAELTDYNLWQLRKESQKAEAQRKGRSVGSDQPTEPYSPPHFARIKPSTVEVPGIDWAALNAEVSKTHKREPPPSDNARVKFEDVWVFGLDNIRARWEQDERRAVEMAAVTDKEKQTGGLNPNKKRPLDESSEDGGSSTKRQRVEPHTTFGYPGVFSSSYKGPGSNPKALEASSPPVQNEKSKFRSIFGTPAVNDSEPSSSSVPPQQQSVFGHFPPKPPAKPESTSIFGPIPLKPSAKLPVDEASLFGSSNPTPQFSKRPQTTSELFGFNDTASADISAIQASEGATKGPRPTNGLFGFIDATPPDSLAVQAASDDATTKPPPSSGLFGFNHPTPADNDSLMVQASTHITTKPQYRATIAATMDMDAYLSTPNLFVAPSPPEDKPTTTAPAQNPVKRLEPRVYSMLQPKTHSTFSMDTMQERFFERIDANDVIHPLDEAGAPLDLESYLPPHLKFYILLKKGGP</sequence>
<gene>
    <name evidence="2" type="ORF">QBC37DRAFT_370624</name>
</gene>
<dbReference type="AlphaFoldDB" id="A0AAN6YET9"/>
<feature type="compositionally biased region" description="Low complexity" evidence="1">
    <location>
        <begin position="225"/>
        <end position="237"/>
    </location>
</feature>
<feature type="compositionally biased region" description="Basic and acidic residues" evidence="1">
    <location>
        <begin position="39"/>
        <end position="50"/>
    </location>
</feature>
<feature type="compositionally biased region" description="Basic and acidic residues" evidence="1">
    <location>
        <begin position="134"/>
        <end position="143"/>
    </location>
</feature>
<evidence type="ECO:0000313" key="3">
    <source>
        <dbReference type="Proteomes" id="UP001301769"/>
    </source>
</evidence>
<evidence type="ECO:0000256" key="1">
    <source>
        <dbReference type="SAM" id="MobiDB-lite"/>
    </source>
</evidence>
<protein>
    <submittedName>
        <fullName evidence="2">Uncharacterized protein</fullName>
    </submittedName>
</protein>
<accession>A0AAN6YET9</accession>
<keyword evidence="3" id="KW-1185">Reference proteome</keyword>
<dbReference type="Proteomes" id="UP001301769">
    <property type="component" value="Unassembled WGS sequence"/>
</dbReference>
<organism evidence="2 3">
    <name type="scientific">Rhypophila decipiens</name>
    <dbReference type="NCBI Taxonomy" id="261697"/>
    <lineage>
        <taxon>Eukaryota</taxon>
        <taxon>Fungi</taxon>
        <taxon>Dikarya</taxon>
        <taxon>Ascomycota</taxon>
        <taxon>Pezizomycotina</taxon>
        <taxon>Sordariomycetes</taxon>
        <taxon>Sordariomycetidae</taxon>
        <taxon>Sordariales</taxon>
        <taxon>Naviculisporaceae</taxon>
        <taxon>Rhypophila</taxon>
    </lineage>
</organism>
<proteinExistence type="predicted"/>
<evidence type="ECO:0000313" key="2">
    <source>
        <dbReference type="EMBL" id="KAK4216736.1"/>
    </source>
</evidence>
<reference evidence="2" key="1">
    <citation type="journal article" date="2023" name="Mol. Phylogenet. Evol.">
        <title>Genome-scale phylogeny and comparative genomics of the fungal order Sordariales.</title>
        <authorList>
            <person name="Hensen N."/>
            <person name="Bonometti L."/>
            <person name="Westerberg I."/>
            <person name="Brannstrom I.O."/>
            <person name="Guillou S."/>
            <person name="Cros-Aarteil S."/>
            <person name="Calhoun S."/>
            <person name="Haridas S."/>
            <person name="Kuo A."/>
            <person name="Mondo S."/>
            <person name="Pangilinan J."/>
            <person name="Riley R."/>
            <person name="LaButti K."/>
            <person name="Andreopoulos B."/>
            <person name="Lipzen A."/>
            <person name="Chen C."/>
            <person name="Yan M."/>
            <person name="Daum C."/>
            <person name="Ng V."/>
            <person name="Clum A."/>
            <person name="Steindorff A."/>
            <person name="Ohm R.A."/>
            <person name="Martin F."/>
            <person name="Silar P."/>
            <person name="Natvig D.O."/>
            <person name="Lalanne C."/>
            <person name="Gautier V."/>
            <person name="Ament-Velasquez S.L."/>
            <person name="Kruys A."/>
            <person name="Hutchinson M.I."/>
            <person name="Powell A.J."/>
            <person name="Barry K."/>
            <person name="Miller A.N."/>
            <person name="Grigoriev I.V."/>
            <person name="Debuchy R."/>
            <person name="Gladieux P."/>
            <person name="Hiltunen Thoren M."/>
            <person name="Johannesson H."/>
        </authorList>
    </citation>
    <scope>NUCLEOTIDE SEQUENCE</scope>
    <source>
        <strain evidence="2">PSN293</strain>
    </source>
</reference>
<dbReference type="EMBL" id="MU858065">
    <property type="protein sequence ID" value="KAK4216736.1"/>
    <property type="molecule type" value="Genomic_DNA"/>
</dbReference>
<name>A0AAN6YET9_9PEZI</name>
<feature type="region of interest" description="Disordered" evidence="1">
    <location>
        <begin position="1"/>
        <end position="74"/>
    </location>
</feature>
<comment type="caution">
    <text evidence="2">The sequence shown here is derived from an EMBL/GenBank/DDBJ whole genome shotgun (WGS) entry which is preliminary data.</text>
</comment>
<feature type="region of interest" description="Disordered" evidence="1">
    <location>
        <begin position="134"/>
        <end position="262"/>
    </location>
</feature>
<reference evidence="2" key="2">
    <citation type="submission" date="2023-05" db="EMBL/GenBank/DDBJ databases">
        <authorList>
            <consortium name="Lawrence Berkeley National Laboratory"/>
            <person name="Steindorff A."/>
            <person name="Hensen N."/>
            <person name="Bonometti L."/>
            <person name="Westerberg I."/>
            <person name="Brannstrom I.O."/>
            <person name="Guillou S."/>
            <person name="Cros-Aarteil S."/>
            <person name="Calhoun S."/>
            <person name="Haridas S."/>
            <person name="Kuo A."/>
            <person name="Mondo S."/>
            <person name="Pangilinan J."/>
            <person name="Riley R."/>
            <person name="Labutti K."/>
            <person name="Andreopoulos B."/>
            <person name="Lipzen A."/>
            <person name="Chen C."/>
            <person name="Yanf M."/>
            <person name="Daum C."/>
            <person name="Ng V."/>
            <person name="Clum A."/>
            <person name="Ohm R."/>
            <person name="Martin F."/>
            <person name="Silar P."/>
            <person name="Natvig D."/>
            <person name="Lalanne C."/>
            <person name="Gautier V."/>
            <person name="Ament-Velasquez S.L."/>
            <person name="Kruys A."/>
            <person name="Hutchinson M.I."/>
            <person name="Powell A.J."/>
            <person name="Barry K."/>
            <person name="Miller A.N."/>
            <person name="Grigoriev I.V."/>
            <person name="Debuchy R."/>
            <person name="Gladieux P."/>
            <person name="Thoren M.H."/>
            <person name="Johannesson H."/>
        </authorList>
    </citation>
    <scope>NUCLEOTIDE SEQUENCE</scope>
    <source>
        <strain evidence="2">PSN293</strain>
    </source>
</reference>